<reference evidence="2" key="1">
    <citation type="journal article" date="2022" name="Environ. Microbiol.">
        <title>Geoalkalibacter halelectricus SAP #1 sp. nov. possessing extracellular electron transfer and mineral#reducing capabilities from a haloalkaline environment.</title>
        <authorList>
            <person name="Yadav S."/>
            <person name="Singh R."/>
            <person name="Sundharam S.S."/>
            <person name="Chaudhary S."/>
            <person name="Krishnamurthi S."/>
            <person name="Patil S.A."/>
        </authorList>
    </citation>
    <scope>NUCLEOTIDE SEQUENCE</scope>
    <source>
        <strain evidence="2">SAP-1</strain>
    </source>
</reference>
<feature type="repeat" description="TPR" evidence="1">
    <location>
        <begin position="732"/>
        <end position="765"/>
    </location>
</feature>
<protein>
    <submittedName>
        <fullName evidence="2">PEP-CTERM system TPR-repeat protein PrsT</fullName>
    </submittedName>
</protein>
<gene>
    <name evidence="2" type="primary">prsT</name>
    <name evidence="2" type="ORF">L9S41_18430</name>
</gene>
<dbReference type="InterPro" id="IPR019734">
    <property type="entry name" value="TPR_rpt"/>
</dbReference>
<dbReference type="PANTHER" id="PTHR12558:SF13">
    <property type="entry name" value="CELL DIVISION CYCLE PROTEIN 27 HOMOLOG"/>
    <property type="match status" value="1"/>
</dbReference>
<evidence type="ECO:0000313" key="3">
    <source>
        <dbReference type="Proteomes" id="UP001060414"/>
    </source>
</evidence>
<keyword evidence="1" id="KW-0802">TPR repeat</keyword>
<dbReference type="Pfam" id="PF13432">
    <property type="entry name" value="TPR_16"/>
    <property type="match status" value="2"/>
</dbReference>
<feature type="repeat" description="TPR" evidence="1">
    <location>
        <begin position="294"/>
        <end position="327"/>
    </location>
</feature>
<organism evidence="2 3">
    <name type="scientific">Geoalkalibacter halelectricus</name>
    <dbReference type="NCBI Taxonomy" id="2847045"/>
    <lineage>
        <taxon>Bacteria</taxon>
        <taxon>Pseudomonadati</taxon>
        <taxon>Thermodesulfobacteriota</taxon>
        <taxon>Desulfuromonadia</taxon>
        <taxon>Desulfuromonadales</taxon>
        <taxon>Geoalkalibacteraceae</taxon>
        <taxon>Geoalkalibacter</taxon>
    </lineage>
</organism>
<dbReference type="SUPFAM" id="SSF48452">
    <property type="entry name" value="TPR-like"/>
    <property type="match status" value="4"/>
</dbReference>
<feature type="repeat" description="TPR" evidence="1">
    <location>
        <begin position="532"/>
        <end position="565"/>
    </location>
</feature>
<dbReference type="PROSITE" id="PS50005">
    <property type="entry name" value="TPR"/>
    <property type="match status" value="8"/>
</dbReference>
<feature type="repeat" description="TPR" evidence="1">
    <location>
        <begin position="125"/>
        <end position="158"/>
    </location>
</feature>
<feature type="repeat" description="TPR" evidence="1">
    <location>
        <begin position="464"/>
        <end position="497"/>
    </location>
</feature>
<dbReference type="RefSeq" id="WP_260747987.1">
    <property type="nucleotide sequence ID" value="NZ_CP092109.1"/>
</dbReference>
<evidence type="ECO:0000256" key="1">
    <source>
        <dbReference type="PROSITE-ProRule" id="PRU00339"/>
    </source>
</evidence>
<dbReference type="InterPro" id="IPR011717">
    <property type="entry name" value="TPR-4"/>
</dbReference>
<feature type="repeat" description="TPR" evidence="1">
    <location>
        <begin position="159"/>
        <end position="192"/>
    </location>
</feature>
<dbReference type="SMART" id="SM00028">
    <property type="entry name" value="TPR"/>
    <property type="match status" value="18"/>
</dbReference>
<feature type="repeat" description="TPR" evidence="1">
    <location>
        <begin position="801"/>
        <end position="834"/>
    </location>
</feature>
<dbReference type="PANTHER" id="PTHR12558">
    <property type="entry name" value="CELL DIVISION CYCLE 16,23,27"/>
    <property type="match status" value="1"/>
</dbReference>
<accession>A0ABY5ZKG6</accession>
<proteinExistence type="predicted"/>
<dbReference type="EMBL" id="CP092109">
    <property type="protein sequence ID" value="UWZ79635.1"/>
    <property type="molecule type" value="Genomic_DNA"/>
</dbReference>
<dbReference type="InterPro" id="IPR011990">
    <property type="entry name" value="TPR-like_helical_dom_sf"/>
</dbReference>
<dbReference type="Gene3D" id="1.25.40.10">
    <property type="entry name" value="Tetratricopeptide repeat domain"/>
    <property type="match status" value="4"/>
</dbReference>
<sequence>MLRKVIVLVLVSLLFVACGSKSKEEMLQEGIKLTEEGNVTGGIILFRNALEKDPNYVEARFQLAKNYVTVERFSQAERELQKVRLQDPSNTEIDVLLAKVYIETERPDEALEQVSTYLASQPPTAEALVIKGRAYLVKQDYDRSMEAFRAANELDPQNLDAYLGMASVYLNQGQSESALSALETATERHPDDKRPLLLSARIVMAKGELEEGLEIWKKVLAIDSRDIDALYQVGLLSINSGKIDEGAKYAEDLVRIHPNRPQGFQLRGLVLYERQEWEKAGEAFQRSLSFGGNLQSHYFLGLSHYRTGRYELALTEFNRALDMDPDFTPARMMLASTLLLQNRLNDAVFQAQTAVVSDPRNAWAHNVLGTALLMQGRYEEGMASLDQATRLDPGLASVHLKKGALSLGMGDLQSAESAMLQAVRANPDALESRLALTLLYLRQDEPEKAIASLKEGLAENEQDAFIYYQLANLYFRMERFEDGAQALEQAKKAKPDFLAPYFSLGVYHLAKAEPEKAAAEYQGILKHAPDNFQALTLLANAQDQMGKRKEATDTFKRAVAVDPVRGTLVYVYNLMRRGDNPQALQVVSAGLEKAENNPLLLEMRGKIHMAQKDYPAAIADFRLLSQAAPDKGMPLLAQALVEAGKPEEAVALSRGLISSNPQAPFGYLLLSAVHTAGGQSEKAVAALDEGIPKVNDRRPLAMARAGLLRGQGNNSQALEIYTDILKEYEDHFPAMYAKGSIHHQQGQYAEAARMYREAINLNPNFVPALNDLAYLLIDRQNQVKEGVDFAMRAFRLAPTDPAVMDTLGYALYRDGQSDRALRLLQSAAQSLPDNPTVLYHLALVYQDLGKAGQAVESLEASLAKGNFPEKNQARELLNKLNSAQ</sequence>
<dbReference type="PROSITE" id="PS50293">
    <property type="entry name" value="TPR_REGION"/>
    <property type="match status" value="2"/>
</dbReference>
<dbReference type="InterPro" id="IPR014266">
    <property type="entry name" value="PEP-CTERM_TPR_PrsT"/>
</dbReference>
<dbReference type="PROSITE" id="PS51257">
    <property type="entry name" value="PROKAR_LIPOPROTEIN"/>
    <property type="match status" value="1"/>
</dbReference>
<dbReference type="Pfam" id="PF13429">
    <property type="entry name" value="TPR_15"/>
    <property type="match status" value="1"/>
</dbReference>
<dbReference type="Pfam" id="PF13181">
    <property type="entry name" value="TPR_8"/>
    <property type="match status" value="1"/>
</dbReference>
<dbReference type="Pfam" id="PF07721">
    <property type="entry name" value="TPR_4"/>
    <property type="match status" value="1"/>
</dbReference>
<dbReference type="Proteomes" id="UP001060414">
    <property type="component" value="Chromosome"/>
</dbReference>
<keyword evidence="3" id="KW-1185">Reference proteome</keyword>
<dbReference type="NCBIfam" id="TIGR02917">
    <property type="entry name" value="PEP_TPR_lipo"/>
    <property type="match status" value="1"/>
</dbReference>
<evidence type="ECO:0000313" key="2">
    <source>
        <dbReference type="EMBL" id="UWZ79635.1"/>
    </source>
</evidence>
<name>A0ABY5ZKG6_9BACT</name>
<feature type="repeat" description="TPR" evidence="1">
    <location>
        <begin position="362"/>
        <end position="395"/>
    </location>
</feature>
<dbReference type="Pfam" id="PF14559">
    <property type="entry name" value="TPR_19"/>
    <property type="match status" value="3"/>
</dbReference>